<evidence type="ECO:0000256" key="1">
    <source>
        <dbReference type="ARBA" id="ARBA00005384"/>
    </source>
</evidence>
<dbReference type="Gene3D" id="1.10.10.10">
    <property type="entry name" value="Winged helix-like DNA-binding domain superfamily/Winged helix DNA-binding domain"/>
    <property type="match status" value="1"/>
</dbReference>
<protein>
    <submittedName>
        <fullName evidence="7">Transcriptional regulator, GntR family with aminotransferase domain</fullName>
    </submittedName>
</protein>
<dbReference type="InterPro" id="IPR015421">
    <property type="entry name" value="PyrdxlP-dep_Trfase_major"/>
</dbReference>
<dbReference type="RefSeq" id="WP_029163403.1">
    <property type="nucleotide sequence ID" value="NZ_CP009933.1"/>
</dbReference>
<dbReference type="GO" id="GO:0003700">
    <property type="term" value="F:DNA-binding transcription factor activity"/>
    <property type="evidence" value="ECO:0007669"/>
    <property type="project" value="InterPro"/>
</dbReference>
<dbReference type="Gene3D" id="3.40.640.10">
    <property type="entry name" value="Type I PLP-dependent aspartate aminotransferase-like (Major domain)"/>
    <property type="match status" value="1"/>
</dbReference>
<dbReference type="InterPro" id="IPR036390">
    <property type="entry name" value="WH_DNA-bd_sf"/>
</dbReference>
<keyword evidence="2" id="KW-0663">Pyridoxal phosphate</keyword>
<dbReference type="Pfam" id="PF00155">
    <property type="entry name" value="Aminotran_1_2"/>
    <property type="match status" value="1"/>
</dbReference>
<evidence type="ECO:0000313" key="7">
    <source>
        <dbReference type="EMBL" id="AKA67343.1"/>
    </source>
</evidence>
<dbReference type="CDD" id="cd07377">
    <property type="entry name" value="WHTH_GntR"/>
    <property type="match status" value="1"/>
</dbReference>
<dbReference type="SUPFAM" id="SSF53383">
    <property type="entry name" value="PLP-dependent transferases"/>
    <property type="match status" value="1"/>
</dbReference>
<dbReference type="GO" id="GO:0003677">
    <property type="term" value="F:DNA binding"/>
    <property type="evidence" value="ECO:0007669"/>
    <property type="project" value="UniProtKB-KW"/>
</dbReference>
<dbReference type="InterPro" id="IPR015424">
    <property type="entry name" value="PyrdxlP-dep_Trfase"/>
</dbReference>
<keyword evidence="3" id="KW-0805">Transcription regulation</keyword>
<dbReference type="Proteomes" id="UP000033115">
    <property type="component" value="Chromosome"/>
</dbReference>
<evidence type="ECO:0000313" key="8">
    <source>
        <dbReference type="Proteomes" id="UP000033115"/>
    </source>
</evidence>
<accession>A0A0E3JWN5</accession>
<keyword evidence="7" id="KW-0032">Aminotransferase</keyword>
<dbReference type="KEGG" id="csq:CSCA_0218"/>
<dbReference type="PROSITE" id="PS50949">
    <property type="entry name" value="HTH_GNTR"/>
    <property type="match status" value="1"/>
</dbReference>
<dbReference type="InterPro" id="IPR051446">
    <property type="entry name" value="HTH_trans_reg/aminotransferase"/>
</dbReference>
<evidence type="ECO:0000256" key="4">
    <source>
        <dbReference type="ARBA" id="ARBA00023125"/>
    </source>
</evidence>
<dbReference type="PANTHER" id="PTHR46577:SF1">
    <property type="entry name" value="HTH-TYPE TRANSCRIPTIONAL REGULATORY PROTEIN GABR"/>
    <property type="match status" value="1"/>
</dbReference>
<dbReference type="HOGENOM" id="CLU_017584_0_0_9"/>
<dbReference type="InterPro" id="IPR036388">
    <property type="entry name" value="WH-like_DNA-bd_sf"/>
</dbReference>
<dbReference type="InterPro" id="IPR000524">
    <property type="entry name" value="Tscrpt_reg_HTH_GntR"/>
</dbReference>
<evidence type="ECO:0000259" key="6">
    <source>
        <dbReference type="PROSITE" id="PS50949"/>
    </source>
</evidence>
<sequence length="446" mass="51468">MTKYEAIINYIKNEISKGTIKPGKKLPSIRKICVQFQCSKVTVVKAYDLLEKEHMVYCMPKSGHYLIKNYLTSSNDIITKKIDFSTAAPDSSILPYEEFQHCINSAMNLYKENLFSNNNTQGFKNLILAIIKQLENYQVFAKKQCVFITTGSQQAINILTKMDFPNNQKNILVEQPTYHGIIQSIVLNNITAFGIKRDFNGISLDELEKNFKYNNIKFFYVIPRFHNPTGFSYSNEEKKQILNLCEKYNVYIVEDDYLADLEINKKSDPMYALDSSSRVIYLKSYSKILLPGLRVSAVVLPELLLDTFKKYKIWDDLNTPILSQGALEIYIRSGLFDSHKEKLKSVYSKRMKYLKELTKNLSNSNIKWYVPDSGFFANFQITNDMKIKDLIKNLHSKNVLLRDTEDSFLKNYSNNKLARLSISNVTDAEIKKGVSMILDEINANVI</sequence>
<dbReference type="Pfam" id="PF00392">
    <property type="entry name" value="GntR"/>
    <property type="match status" value="1"/>
</dbReference>
<dbReference type="InterPro" id="IPR004839">
    <property type="entry name" value="Aminotransferase_I/II_large"/>
</dbReference>
<comment type="similarity">
    <text evidence="1">In the C-terminal section; belongs to the class-I pyridoxal-phosphate-dependent aminotransferase family.</text>
</comment>
<feature type="domain" description="HTH gntR-type" evidence="6">
    <location>
        <begin position="1"/>
        <end position="69"/>
    </location>
</feature>
<dbReference type="SMART" id="SM00345">
    <property type="entry name" value="HTH_GNTR"/>
    <property type="match status" value="1"/>
</dbReference>
<dbReference type="EMBL" id="CP009933">
    <property type="protein sequence ID" value="AKA67343.1"/>
    <property type="molecule type" value="Genomic_DNA"/>
</dbReference>
<dbReference type="SUPFAM" id="SSF46785">
    <property type="entry name" value="Winged helix' DNA-binding domain"/>
    <property type="match status" value="1"/>
</dbReference>
<dbReference type="GO" id="GO:0008483">
    <property type="term" value="F:transaminase activity"/>
    <property type="evidence" value="ECO:0007669"/>
    <property type="project" value="UniProtKB-KW"/>
</dbReference>
<dbReference type="AlphaFoldDB" id="A0A0E3JWN5"/>
<gene>
    <name evidence="7" type="ORF">CSCA_0218</name>
</gene>
<evidence type="ECO:0000256" key="2">
    <source>
        <dbReference type="ARBA" id="ARBA00022898"/>
    </source>
</evidence>
<keyword evidence="4" id="KW-0238">DNA-binding</keyword>
<keyword evidence="8" id="KW-1185">Reference proteome</keyword>
<organism evidence="7 8">
    <name type="scientific">Clostridium scatologenes</name>
    <dbReference type="NCBI Taxonomy" id="1548"/>
    <lineage>
        <taxon>Bacteria</taxon>
        <taxon>Bacillati</taxon>
        <taxon>Bacillota</taxon>
        <taxon>Clostridia</taxon>
        <taxon>Eubacteriales</taxon>
        <taxon>Clostridiaceae</taxon>
        <taxon>Clostridium</taxon>
    </lineage>
</organism>
<evidence type="ECO:0000256" key="3">
    <source>
        <dbReference type="ARBA" id="ARBA00023015"/>
    </source>
</evidence>
<dbReference type="GO" id="GO:0030170">
    <property type="term" value="F:pyridoxal phosphate binding"/>
    <property type="evidence" value="ECO:0007669"/>
    <property type="project" value="InterPro"/>
</dbReference>
<dbReference type="STRING" id="1548.CSCA_0218"/>
<keyword evidence="5" id="KW-0804">Transcription</keyword>
<dbReference type="CDD" id="cd00609">
    <property type="entry name" value="AAT_like"/>
    <property type="match status" value="1"/>
</dbReference>
<evidence type="ECO:0000256" key="5">
    <source>
        <dbReference type="ARBA" id="ARBA00023163"/>
    </source>
</evidence>
<reference evidence="7 8" key="1">
    <citation type="journal article" date="2015" name="J. Biotechnol.">
        <title>Complete genome sequence of a malodorant-producing acetogen, Clostridium scatologenes ATCC 25775(T).</title>
        <authorList>
            <person name="Zhu Z."/>
            <person name="Guo T."/>
            <person name="Zheng H."/>
            <person name="Song T."/>
            <person name="Ouyang P."/>
            <person name="Xie J."/>
        </authorList>
    </citation>
    <scope>NUCLEOTIDE SEQUENCE [LARGE SCALE GENOMIC DNA]</scope>
    <source>
        <strain evidence="7 8">ATCC 25775</strain>
    </source>
</reference>
<name>A0A0E3JWN5_CLOSL</name>
<keyword evidence="7" id="KW-0808">Transferase</keyword>
<proteinExistence type="inferred from homology"/>
<dbReference type="PANTHER" id="PTHR46577">
    <property type="entry name" value="HTH-TYPE TRANSCRIPTIONAL REGULATORY PROTEIN GABR"/>
    <property type="match status" value="1"/>
</dbReference>